<name>A0A1G2T9M7_9BACT</name>
<protein>
    <recommendedName>
        <fullName evidence="6">DUF3494 domain-containing protein</fullName>
    </recommendedName>
</protein>
<evidence type="ECO:0000313" key="5">
    <source>
        <dbReference type="Proteomes" id="UP000179264"/>
    </source>
</evidence>
<gene>
    <name evidence="4" type="ORF">A2W58_02405</name>
</gene>
<accession>A0A1G2T9M7</accession>
<dbReference type="Proteomes" id="UP000179264">
    <property type="component" value="Unassembled WGS sequence"/>
</dbReference>
<evidence type="ECO:0000256" key="1">
    <source>
        <dbReference type="ARBA" id="ARBA00005445"/>
    </source>
</evidence>
<dbReference type="AlphaFoldDB" id="A0A1G2T9M7"/>
<organism evidence="4 5">
    <name type="scientific">Candidatus Zambryskibacteria bacterium RIFCSPHIGHO2_02_38_10.5</name>
    <dbReference type="NCBI Taxonomy" id="1802742"/>
    <lineage>
        <taxon>Bacteria</taxon>
        <taxon>Candidatus Zambryskiibacteriota</taxon>
    </lineage>
</organism>
<sequence>MKLFNTSTIVSTLIISLLFGLPGQDSLLAAGPATVNLGTAGNFVILAKTGISTTGNTSIVGDIGISPAAASYITGFALTLPSASAFSTSVTVIGKVYAPGYADPTPANLTTAVSDMQTAYTDAAGRTNPTATELGAGNIGGMTIAPGLYKWSTGVTIPSDVTLSGSAGDVWIFQIAQNLNLSSATKIVLSGGAQAGNIFWVVAGQTTIGTTALFNGNILDQTAIVLNTGAILNGRALAQTAVTLDSNSVIMPPSPAPAPATPATGATPATSSSGTSTPATSATPAVPATPSSSSDSDRRIVLQAQLE</sequence>
<reference evidence="4 5" key="1">
    <citation type="journal article" date="2016" name="Nat. Commun.">
        <title>Thousands of microbial genomes shed light on interconnected biogeochemical processes in an aquifer system.</title>
        <authorList>
            <person name="Anantharaman K."/>
            <person name="Brown C.T."/>
            <person name="Hug L.A."/>
            <person name="Sharon I."/>
            <person name="Castelle C.J."/>
            <person name="Probst A.J."/>
            <person name="Thomas B.C."/>
            <person name="Singh A."/>
            <person name="Wilkins M.J."/>
            <person name="Karaoz U."/>
            <person name="Brodie E.L."/>
            <person name="Williams K.H."/>
            <person name="Hubbard S.S."/>
            <person name="Banfield J.F."/>
        </authorList>
    </citation>
    <scope>NUCLEOTIDE SEQUENCE [LARGE SCALE GENOMIC DNA]</scope>
</reference>
<proteinExistence type="inferred from homology"/>
<evidence type="ECO:0000313" key="4">
    <source>
        <dbReference type="EMBL" id="OHA93459.1"/>
    </source>
</evidence>
<comment type="caution">
    <text evidence="4">The sequence shown here is derived from an EMBL/GenBank/DDBJ whole genome shotgun (WGS) entry which is preliminary data.</text>
</comment>
<feature type="region of interest" description="Disordered" evidence="3">
    <location>
        <begin position="252"/>
        <end position="307"/>
    </location>
</feature>
<evidence type="ECO:0008006" key="6">
    <source>
        <dbReference type="Google" id="ProtNLM"/>
    </source>
</evidence>
<dbReference type="Pfam" id="PF11999">
    <property type="entry name" value="Ice_binding"/>
    <property type="match status" value="1"/>
</dbReference>
<dbReference type="InterPro" id="IPR021884">
    <property type="entry name" value="Ice-bd_prot"/>
</dbReference>
<evidence type="ECO:0000256" key="2">
    <source>
        <dbReference type="ARBA" id="ARBA00022729"/>
    </source>
</evidence>
<keyword evidence="2" id="KW-0732">Signal</keyword>
<evidence type="ECO:0000256" key="3">
    <source>
        <dbReference type="SAM" id="MobiDB-lite"/>
    </source>
</evidence>
<feature type="compositionally biased region" description="Low complexity" evidence="3">
    <location>
        <begin position="261"/>
        <end position="294"/>
    </location>
</feature>
<comment type="similarity">
    <text evidence="1">Belongs to the ice-binding protein family.</text>
</comment>
<dbReference type="EMBL" id="MHVL01000019">
    <property type="protein sequence ID" value="OHA93459.1"/>
    <property type="molecule type" value="Genomic_DNA"/>
</dbReference>